<dbReference type="EMBL" id="JASBWS010000025">
    <property type="protein sequence ID" value="KAJ9110162.1"/>
    <property type="molecule type" value="Genomic_DNA"/>
</dbReference>
<reference evidence="1" key="1">
    <citation type="submission" date="2023-04" db="EMBL/GenBank/DDBJ databases">
        <title>Draft Genome sequencing of Naganishia species isolated from polar environments using Oxford Nanopore Technology.</title>
        <authorList>
            <person name="Leo P."/>
            <person name="Venkateswaran K."/>
        </authorList>
    </citation>
    <scope>NUCLEOTIDE SEQUENCE</scope>
    <source>
        <strain evidence="1">MNA-CCFEE 5262</strain>
    </source>
</reference>
<name>A0ACC2WHX7_9TREE</name>
<evidence type="ECO:0000313" key="1">
    <source>
        <dbReference type="EMBL" id="KAJ9110162.1"/>
    </source>
</evidence>
<gene>
    <name evidence="1" type="ORF">QFC20_003014</name>
</gene>
<proteinExistence type="predicted"/>
<protein>
    <submittedName>
        <fullName evidence="1">Uncharacterized protein</fullName>
    </submittedName>
</protein>
<keyword evidence="2" id="KW-1185">Reference proteome</keyword>
<dbReference type="Proteomes" id="UP001230649">
    <property type="component" value="Unassembled WGS sequence"/>
</dbReference>
<evidence type="ECO:0000313" key="2">
    <source>
        <dbReference type="Proteomes" id="UP001230649"/>
    </source>
</evidence>
<sequence length="1648" mass="178237">MDDSSLVDESMHHGHAHMEAKASGSSTKDAFDTLGIADVHHSVDDAANDVHDDAHDVTSFLRSAGVEVTEEHHDGDIHMGLHDGLMLHMEDHVEHHPHDVMMEEMLHLDGHGIHADDLHQEHAQDHHDPATFDLHQIHQELHDASTTPGHRRESLSANVQIDMQQEESSFPEGFSSASHASLSKTLFDSNMAPSPDDRGFQSEIHLQEEPIPTGVQIVNEEVLLNDIGLSPMGEAMPSAEVLESMNGGERLVAEQQDPSASAMLKTPSAGNPPLPIDHALTEPITAFYKLQFLEPPPTEASGSHGEYRPKEAFSYYMQTLDVTIGRKINRLKKPAPDPLQRRRDSLGKEVNASEEKGEPPIVVKEEEEEEKGEFAMAFREKSTNTKNNEGDDSAEDGKRSAPPEVPPAKEIAKPPIKEDSPDQGSGMEIVRDGDLLPAGEGGEKSLIIKKEERHEVITGGDRIHGDDENERQVDVDLGALKSVSRLHARIGTKIQISTRTFYFILPPASIATYPIPFNQNAVSGPAESFPFGSNAPKFPSQQAVSDNENELHYLFQQPATFNAFSTNREEWEDERMGLFGMGKGMGKNGAYGYRPRHRKGRKCRKCKVHEAEHRGETDEGVADHSFSGSDNDNEDESDGSVCSCSRCASEKQWMSSSSAASGAEDSSELSSVSSSEEASSASDEDESDDEEDEEDEGEAEPRDEKLEENVIASEPEKVEDKLAEQVATDKQEAVDKATAIPSASTAETRDLSESVMAASDDESEEETLASKLKVAELLKPASHPAPHMDDIPSPTTFHDDGASAMQLEDHSHFPPSEADILAVQDLIASTMTPTDEEAAPLQIQPSGLSYESSLFPSLDSSHLHAEAELPAPPLPELKLTKAEKSALAARIREAKAAARKEEQERKKAEKLAQREKEKAEKAKAKAEAAAAKAAKKQKAEAAEREKMLARMDSLHNASAEDYNMDANGLAYDMSGDGPSFPATSFPPGVRPGMPRPPTSGQAGPPIRPGMPGARPPRPMTNGYRPINPAMANGASGPSVRPLRPGLSGMPIRPGVAGVRPGMPGSSIRPGPGSVPPLQAQIRPGMHMRPLPPGVRPVRPGQPIRPMTRPIHPPQRPPLQPHINTGSYAGSHDGSHLMSPEGTPTRATSVQSQDGPSRSPSLDPYSVKRTSPLLGFDGQTFIGPEPIKPDLTYATIIYRALANVDRGRGTLGQVCDWVANEWEWFRMNPESGWQNSIRHNLSLNKAFLKVPRVPEDDPESKGSVWILDPVHAPELVERERKAAEQKEARAKREAEKGYFAAKPVKPRKPTDGIARGDSDDQARPSPSPATGNPAPNSIESILSSFIPPLMVPVNRQLPLMLGAIPPHLKAVDIKIKHLLPEPPYVFDNNTIILNPLVFGRFSKQQLAQMQALPTKSAITVLRTYVLRWLQEKVKKLGPASIPRIGSPAVRPPTPGIAVRPGMTPRPQGFRPGQARPLPPGARPQVARPGMAPRPLPAGTTVRPGMRPGAPVVRPAPRPMNGTAPGSRPGSTPALDPETLRKITQLAESAIKTNSAQSANAKVLLQYLKQVGSQVNIAIATQILSTGVIPPNAIPARPTTASVQPLRPANGPRPPLATPRPSASTVLGKRPADAPPSTVTDSADAKRQKV</sequence>
<accession>A0ACC2WHX7</accession>
<organism evidence="1 2">
    <name type="scientific">Naganishia adeliensis</name>
    <dbReference type="NCBI Taxonomy" id="92952"/>
    <lineage>
        <taxon>Eukaryota</taxon>
        <taxon>Fungi</taxon>
        <taxon>Dikarya</taxon>
        <taxon>Basidiomycota</taxon>
        <taxon>Agaricomycotina</taxon>
        <taxon>Tremellomycetes</taxon>
        <taxon>Filobasidiales</taxon>
        <taxon>Filobasidiaceae</taxon>
        <taxon>Naganishia</taxon>
    </lineage>
</organism>
<comment type="caution">
    <text evidence="1">The sequence shown here is derived from an EMBL/GenBank/DDBJ whole genome shotgun (WGS) entry which is preliminary data.</text>
</comment>